<dbReference type="AlphaFoldDB" id="A0A8S1HPW8"/>
<comment type="caution">
    <text evidence="2">The sequence shown here is derived from an EMBL/GenBank/DDBJ whole genome shotgun (WGS) entry which is preliminary data.</text>
</comment>
<keyword evidence="3" id="KW-1185">Reference proteome</keyword>
<keyword evidence="1" id="KW-1133">Transmembrane helix</keyword>
<organism evidence="2 3">
    <name type="scientific">Caenorhabditis auriculariae</name>
    <dbReference type="NCBI Taxonomy" id="2777116"/>
    <lineage>
        <taxon>Eukaryota</taxon>
        <taxon>Metazoa</taxon>
        <taxon>Ecdysozoa</taxon>
        <taxon>Nematoda</taxon>
        <taxon>Chromadorea</taxon>
        <taxon>Rhabditida</taxon>
        <taxon>Rhabditina</taxon>
        <taxon>Rhabditomorpha</taxon>
        <taxon>Rhabditoidea</taxon>
        <taxon>Rhabditidae</taxon>
        <taxon>Peloderinae</taxon>
        <taxon>Caenorhabditis</taxon>
    </lineage>
</organism>
<evidence type="ECO:0000313" key="3">
    <source>
        <dbReference type="Proteomes" id="UP000835052"/>
    </source>
</evidence>
<keyword evidence="1" id="KW-0472">Membrane</keyword>
<feature type="transmembrane region" description="Helical" evidence="1">
    <location>
        <begin position="25"/>
        <end position="52"/>
    </location>
</feature>
<evidence type="ECO:0000256" key="1">
    <source>
        <dbReference type="SAM" id="Phobius"/>
    </source>
</evidence>
<gene>
    <name evidence="2" type="ORF">CAUJ_LOCUS12901</name>
</gene>
<feature type="transmembrane region" description="Helical" evidence="1">
    <location>
        <begin position="78"/>
        <end position="104"/>
    </location>
</feature>
<dbReference type="Proteomes" id="UP000835052">
    <property type="component" value="Unassembled WGS sequence"/>
</dbReference>
<accession>A0A8S1HPW8</accession>
<reference evidence="2" key="1">
    <citation type="submission" date="2020-10" db="EMBL/GenBank/DDBJ databases">
        <authorList>
            <person name="Kikuchi T."/>
        </authorList>
    </citation>
    <scope>NUCLEOTIDE SEQUENCE</scope>
    <source>
        <strain evidence="2">NKZ352</strain>
    </source>
</reference>
<sequence>MASKENGDPNLGGYKKPKIMAFRTFPIASTILKVFLAIVSIGQISTIVALRWGKIRKWKGMFDEKHQIAIDLAEGRDWMVFACTVFVGICFWKLGSGVSSLLLANRHQRLMNALRAQTRQRHSAAVANIHRDFELRAKMFASENPSVAPQVLRTIPKEISKALLVHGTPRF</sequence>
<evidence type="ECO:0000313" key="2">
    <source>
        <dbReference type="EMBL" id="CAD6196990.1"/>
    </source>
</evidence>
<protein>
    <submittedName>
        <fullName evidence="2">Uncharacterized protein</fullName>
    </submittedName>
</protein>
<keyword evidence="1" id="KW-0812">Transmembrane</keyword>
<name>A0A8S1HPW8_9PELO</name>
<dbReference type="EMBL" id="CAJGYM010000083">
    <property type="protein sequence ID" value="CAD6196990.1"/>
    <property type="molecule type" value="Genomic_DNA"/>
</dbReference>
<proteinExistence type="predicted"/>